<dbReference type="RefSeq" id="WP_021690950.1">
    <property type="nucleotide sequence ID" value="NZ_BASZ01000007.1"/>
</dbReference>
<organism evidence="2 3">
    <name type="scientific">Caenibius tardaugens NBRC 16725</name>
    <dbReference type="NCBI Taxonomy" id="1219035"/>
    <lineage>
        <taxon>Bacteria</taxon>
        <taxon>Pseudomonadati</taxon>
        <taxon>Pseudomonadota</taxon>
        <taxon>Alphaproteobacteria</taxon>
        <taxon>Sphingomonadales</taxon>
        <taxon>Erythrobacteraceae</taxon>
        <taxon>Caenibius</taxon>
    </lineage>
</organism>
<dbReference type="Pfam" id="PF03992">
    <property type="entry name" value="ABM"/>
    <property type="match status" value="1"/>
</dbReference>
<dbReference type="Proteomes" id="UP000016568">
    <property type="component" value="Unassembled WGS sequence"/>
</dbReference>
<accession>U2YNI2</accession>
<proteinExistence type="predicted"/>
<dbReference type="InterPro" id="IPR007138">
    <property type="entry name" value="ABM_dom"/>
</dbReference>
<reference evidence="2 3" key="1">
    <citation type="submission" date="2013-09" db="EMBL/GenBank/DDBJ databases">
        <title>Whole genome shotgun sequence of Novosphingobium tardaugens NBRC 16725.</title>
        <authorList>
            <person name="Isaki S."/>
            <person name="Hosoyama A."/>
            <person name="Tsuchikane K."/>
            <person name="Katsumata H."/>
            <person name="Ando Y."/>
            <person name="Yamazaki S."/>
            <person name="Fujita N."/>
        </authorList>
    </citation>
    <scope>NUCLEOTIDE SEQUENCE [LARGE SCALE GENOMIC DNA]</scope>
    <source>
        <strain evidence="2 3">NBRC 16725</strain>
    </source>
</reference>
<evidence type="ECO:0000313" key="3">
    <source>
        <dbReference type="Proteomes" id="UP000016568"/>
    </source>
</evidence>
<dbReference type="Gene3D" id="3.30.70.100">
    <property type="match status" value="1"/>
</dbReference>
<dbReference type="EMBL" id="BASZ01000007">
    <property type="protein sequence ID" value="GAD50132.1"/>
    <property type="molecule type" value="Genomic_DNA"/>
</dbReference>
<dbReference type="OrthoDB" id="9812192at2"/>
<sequence length="98" mass="11403">MPAKSFIAQLRTRPEKRADLIALQCELKQLVFTHEPDVLVYELFQSDQDPDLFQVIATFRDEAAYEKHMQIDFHDRLVPGILACVAEDMQLDFYQSLS</sequence>
<feature type="domain" description="ABM" evidence="1">
    <location>
        <begin position="4"/>
        <end position="93"/>
    </location>
</feature>
<keyword evidence="3" id="KW-1185">Reference proteome</keyword>
<dbReference type="AlphaFoldDB" id="U2YNI2"/>
<evidence type="ECO:0000313" key="2">
    <source>
        <dbReference type="EMBL" id="GAD50132.1"/>
    </source>
</evidence>
<comment type="caution">
    <text evidence="2">The sequence shown here is derived from an EMBL/GenBank/DDBJ whole genome shotgun (WGS) entry which is preliminary data.</text>
</comment>
<dbReference type="eggNOG" id="COG1359">
    <property type="taxonomic scope" value="Bacteria"/>
</dbReference>
<protein>
    <recommendedName>
        <fullName evidence="1">ABM domain-containing protein</fullName>
    </recommendedName>
</protein>
<gene>
    <name evidence="2" type="ORF">NT2_07_01320</name>
</gene>
<dbReference type="PROSITE" id="PS51725">
    <property type="entry name" value="ABM"/>
    <property type="match status" value="1"/>
</dbReference>
<dbReference type="InterPro" id="IPR011008">
    <property type="entry name" value="Dimeric_a/b-barrel"/>
</dbReference>
<dbReference type="SUPFAM" id="SSF54909">
    <property type="entry name" value="Dimeric alpha+beta barrel"/>
    <property type="match status" value="1"/>
</dbReference>
<name>U2YNI2_9SPHN</name>
<evidence type="ECO:0000259" key="1">
    <source>
        <dbReference type="PROSITE" id="PS51725"/>
    </source>
</evidence>
<dbReference type="KEGG" id="ntd:EGO55_06105"/>